<evidence type="ECO:0000256" key="2">
    <source>
        <dbReference type="ARBA" id="ARBA00003949"/>
    </source>
</evidence>
<organism evidence="17 18">
    <name type="scientific">Pseudomonas kuykendallii</name>
    <dbReference type="NCBI Taxonomy" id="1007099"/>
    <lineage>
        <taxon>Bacteria</taxon>
        <taxon>Pseudomonadati</taxon>
        <taxon>Pseudomonadota</taxon>
        <taxon>Gammaproteobacteria</taxon>
        <taxon>Pseudomonadales</taxon>
        <taxon>Pseudomonadaceae</taxon>
        <taxon>Pseudomonas</taxon>
    </lineage>
</organism>
<comment type="cofactor">
    <cofactor evidence="1 14 15">
        <name>Zn(2+)</name>
        <dbReference type="ChEBI" id="CHEBI:29105"/>
    </cofactor>
</comment>
<comment type="similarity">
    <text evidence="3 15">Belongs to the cytidine and deoxycytidylate deaminase family.</text>
</comment>
<feature type="domain" description="CMP/dCMP-type deaminase" evidence="16">
    <location>
        <begin position="9"/>
        <end position="139"/>
    </location>
</feature>
<evidence type="ECO:0000313" key="18">
    <source>
        <dbReference type="Proteomes" id="UP000243778"/>
    </source>
</evidence>
<dbReference type="GO" id="GO:0055086">
    <property type="term" value="P:nucleobase-containing small molecule metabolic process"/>
    <property type="evidence" value="ECO:0007669"/>
    <property type="project" value="UniProtKB-ARBA"/>
</dbReference>
<evidence type="ECO:0000256" key="15">
    <source>
        <dbReference type="RuleBase" id="RU364006"/>
    </source>
</evidence>
<keyword evidence="8 14" id="KW-0862">Zinc</keyword>
<evidence type="ECO:0000256" key="1">
    <source>
        <dbReference type="ARBA" id="ARBA00001947"/>
    </source>
</evidence>
<sequence>MKRSSESQALYERLLPEAIAASEKAWCPHSEFPVGAALMTADGAVIQGCNVENVSYGLTNCAERTALFSAICQGEKPKSFRAMLVYAPKVALISPCGACRQVMVELLDKGCPVFCVGHDETAARDWTVEQLLPGAFDAF</sequence>
<protein>
    <recommendedName>
        <fullName evidence="5 15">Cytidine deaminase</fullName>
        <ecNumber evidence="4 15">3.5.4.5</ecNumber>
    </recommendedName>
    <alternativeName>
        <fullName evidence="9 15">Cytidine aminohydrolase</fullName>
    </alternativeName>
</protein>
<dbReference type="CDD" id="cd01283">
    <property type="entry name" value="cytidine_deaminase"/>
    <property type="match status" value="1"/>
</dbReference>
<evidence type="ECO:0000256" key="8">
    <source>
        <dbReference type="ARBA" id="ARBA00022833"/>
    </source>
</evidence>
<evidence type="ECO:0000256" key="3">
    <source>
        <dbReference type="ARBA" id="ARBA00006576"/>
    </source>
</evidence>
<evidence type="ECO:0000256" key="11">
    <source>
        <dbReference type="ARBA" id="ARBA00049558"/>
    </source>
</evidence>
<evidence type="ECO:0000256" key="13">
    <source>
        <dbReference type="PIRSR" id="PIRSR606262-2"/>
    </source>
</evidence>
<dbReference type="InterPro" id="IPR016193">
    <property type="entry name" value="Cytidine_deaminase-like"/>
</dbReference>
<proteinExistence type="inferred from homology"/>
<dbReference type="PANTHER" id="PTHR11644">
    <property type="entry name" value="CYTIDINE DEAMINASE"/>
    <property type="match status" value="1"/>
</dbReference>
<keyword evidence="7 15" id="KW-0378">Hydrolase</keyword>
<evidence type="ECO:0000256" key="12">
    <source>
        <dbReference type="PIRSR" id="PIRSR606262-1"/>
    </source>
</evidence>
<dbReference type="EC" id="3.5.4.5" evidence="4 15"/>
<evidence type="ECO:0000256" key="9">
    <source>
        <dbReference type="ARBA" id="ARBA00032005"/>
    </source>
</evidence>
<dbReference type="GO" id="GO:0042802">
    <property type="term" value="F:identical protein binding"/>
    <property type="evidence" value="ECO:0007669"/>
    <property type="project" value="UniProtKB-ARBA"/>
</dbReference>
<dbReference type="NCBIfam" id="NF004064">
    <property type="entry name" value="PRK05578.1"/>
    <property type="match status" value="1"/>
</dbReference>
<dbReference type="GO" id="GO:0004126">
    <property type="term" value="F:cytidine deaminase activity"/>
    <property type="evidence" value="ECO:0007669"/>
    <property type="project" value="UniProtKB-UniRule"/>
</dbReference>
<feature type="binding site" evidence="13">
    <location>
        <begin position="50"/>
        <end position="56"/>
    </location>
    <ligand>
        <name>substrate</name>
    </ligand>
</feature>
<reference evidence="18" key="1">
    <citation type="submission" date="2016-10" db="EMBL/GenBank/DDBJ databases">
        <authorList>
            <person name="Varghese N."/>
            <person name="Submissions S."/>
        </authorList>
    </citation>
    <scope>NUCLEOTIDE SEQUENCE [LARGE SCALE GENOMIC DNA]</scope>
    <source>
        <strain evidence="18">NRRL B-59562</strain>
    </source>
</reference>
<dbReference type="PANTHER" id="PTHR11644:SF2">
    <property type="entry name" value="CYTIDINE DEAMINASE"/>
    <property type="match status" value="1"/>
</dbReference>
<feature type="binding site" evidence="14">
    <location>
        <position position="99"/>
    </location>
    <ligand>
        <name>Zn(2+)</name>
        <dbReference type="ChEBI" id="CHEBI:29105"/>
        <note>catalytic</note>
    </ligand>
</feature>
<dbReference type="GO" id="GO:0008270">
    <property type="term" value="F:zinc ion binding"/>
    <property type="evidence" value="ECO:0007669"/>
    <property type="project" value="UniProtKB-UniRule"/>
</dbReference>
<dbReference type="PROSITE" id="PS00903">
    <property type="entry name" value="CYT_DCMP_DEAMINASES_1"/>
    <property type="match status" value="1"/>
</dbReference>
<accession>A0A1H2RDD8</accession>
<gene>
    <name evidence="17" type="ORF">SAMN05216287_0317</name>
</gene>
<dbReference type="NCBIfam" id="TIGR01354">
    <property type="entry name" value="cyt_deam_tetra"/>
    <property type="match status" value="1"/>
</dbReference>
<feature type="active site" description="Proton donor" evidence="12">
    <location>
        <position position="63"/>
    </location>
</feature>
<dbReference type="Gene3D" id="3.40.140.10">
    <property type="entry name" value="Cytidine Deaminase, domain 2"/>
    <property type="match status" value="1"/>
</dbReference>
<feature type="binding site" evidence="14">
    <location>
        <position position="96"/>
    </location>
    <ligand>
        <name>Zn(2+)</name>
        <dbReference type="ChEBI" id="CHEBI:29105"/>
        <note>catalytic</note>
    </ligand>
</feature>
<comment type="catalytic activity">
    <reaction evidence="11 15">
        <text>cytidine + H2O + H(+) = uridine + NH4(+)</text>
        <dbReference type="Rhea" id="RHEA:16069"/>
        <dbReference type="ChEBI" id="CHEBI:15377"/>
        <dbReference type="ChEBI" id="CHEBI:15378"/>
        <dbReference type="ChEBI" id="CHEBI:16704"/>
        <dbReference type="ChEBI" id="CHEBI:17562"/>
        <dbReference type="ChEBI" id="CHEBI:28938"/>
        <dbReference type="EC" id="3.5.4.5"/>
    </reaction>
</comment>
<comment type="catalytic activity">
    <reaction evidence="10 15">
        <text>2'-deoxycytidine + H2O + H(+) = 2'-deoxyuridine + NH4(+)</text>
        <dbReference type="Rhea" id="RHEA:13433"/>
        <dbReference type="ChEBI" id="CHEBI:15377"/>
        <dbReference type="ChEBI" id="CHEBI:15378"/>
        <dbReference type="ChEBI" id="CHEBI:15698"/>
        <dbReference type="ChEBI" id="CHEBI:16450"/>
        <dbReference type="ChEBI" id="CHEBI:28938"/>
        <dbReference type="EC" id="3.5.4.5"/>
    </reaction>
</comment>
<dbReference type="InterPro" id="IPR016192">
    <property type="entry name" value="APOBEC/CMP_deaminase_Zn-bd"/>
</dbReference>
<evidence type="ECO:0000256" key="14">
    <source>
        <dbReference type="PIRSR" id="PIRSR606262-3"/>
    </source>
</evidence>
<keyword evidence="18" id="KW-1185">Reference proteome</keyword>
<dbReference type="STRING" id="1007099.SAMN05216287_0317"/>
<evidence type="ECO:0000256" key="5">
    <source>
        <dbReference type="ARBA" id="ARBA00018266"/>
    </source>
</evidence>
<dbReference type="GO" id="GO:0005829">
    <property type="term" value="C:cytosol"/>
    <property type="evidence" value="ECO:0007669"/>
    <property type="project" value="TreeGrafter"/>
</dbReference>
<dbReference type="FunFam" id="3.40.140.10:FF:000008">
    <property type="entry name" value="Cytidine deaminase"/>
    <property type="match status" value="1"/>
</dbReference>
<name>A0A1H2RDD8_9PSED</name>
<feature type="binding site" evidence="14">
    <location>
        <position position="61"/>
    </location>
    <ligand>
        <name>Zn(2+)</name>
        <dbReference type="ChEBI" id="CHEBI:29105"/>
        <note>catalytic</note>
    </ligand>
</feature>
<dbReference type="RefSeq" id="WP_090224014.1">
    <property type="nucleotide sequence ID" value="NZ_FNNU01000001.1"/>
</dbReference>
<evidence type="ECO:0000256" key="4">
    <source>
        <dbReference type="ARBA" id="ARBA00012783"/>
    </source>
</evidence>
<evidence type="ECO:0000313" key="17">
    <source>
        <dbReference type="EMBL" id="SDW17427.1"/>
    </source>
</evidence>
<dbReference type="AlphaFoldDB" id="A0A1H2RDD8"/>
<evidence type="ECO:0000256" key="10">
    <source>
        <dbReference type="ARBA" id="ARBA00049252"/>
    </source>
</evidence>
<dbReference type="InterPro" id="IPR050202">
    <property type="entry name" value="Cyt/Deoxycyt_deaminase"/>
</dbReference>
<dbReference type="InterPro" id="IPR002125">
    <property type="entry name" value="CMP_dCMP_dom"/>
</dbReference>
<comment type="function">
    <text evidence="2 15">This enzyme scavenges exogenous and endogenous cytidine and 2'-deoxycytidine for UMP synthesis.</text>
</comment>
<evidence type="ECO:0000256" key="6">
    <source>
        <dbReference type="ARBA" id="ARBA00022723"/>
    </source>
</evidence>
<dbReference type="PROSITE" id="PS51747">
    <property type="entry name" value="CYT_DCMP_DEAMINASES_2"/>
    <property type="match status" value="1"/>
</dbReference>
<dbReference type="EMBL" id="FNNU01000001">
    <property type="protein sequence ID" value="SDW17427.1"/>
    <property type="molecule type" value="Genomic_DNA"/>
</dbReference>
<dbReference type="Proteomes" id="UP000243778">
    <property type="component" value="Unassembled WGS sequence"/>
</dbReference>
<dbReference type="Pfam" id="PF00383">
    <property type="entry name" value="dCMP_cyt_deam_1"/>
    <property type="match status" value="1"/>
</dbReference>
<dbReference type="GO" id="GO:0072527">
    <property type="term" value="P:pyrimidine-containing compound metabolic process"/>
    <property type="evidence" value="ECO:0007669"/>
    <property type="project" value="UniProtKB-ARBA"/>
</dbReference>
<evidence type="ECO:0000259" key="16">
    <source>
        <dbReference type="PROSITE" id="PS51747"/>
    </source>
</evidence>
<evidence type="ECO:0000256" key="7">
    <source>
        <dbReference type="ARBA" id="ARBA00022801"/>
    </source>
</evidence>
<dbReference type="InterPro" id="IPR006262">
    <property type="entry name" value="Cyt_deam_tetra"/>
</dbReference>
<dbReference type="OrthoDB" id="9795347at2"/>
<keyword evidence="6 14" id="KW-0479">Metal-binding</keyword>
<dbReference type="SUPFAM" id="SSF53927">
    <property type="entry name" value="Cytidine deaminase-like"/>
    <property type="match status" value="1"/>
</dbReference>